<keyword evidence="4" id="KW-1185">Reference proteome</keyword>
<dbReference type="RefSeq" id="WP_267186355.1">
    <property type="nucleotide sequence ID" value="NZ_JAPMKV010000002.1"/>
</dbReference>
<dbReference type="Pfam" id="PF10593">
    <property type="entry name" value="Z1"/>
    <property type="match status" value="1"/>
</dbReference>
<feature type="coiled-coil region" evidence="1">
    <location>
        <begin position="423"/>
        <end position="450"/>
    </location>
</feature>
<organism evidence="3 4">
    <name type="scientific">Corynebacterium pygosceleis</name>
    <dbReference type="NCBI Taxonomy" id="2800406"/>
    <lineage>
        <taxon>Bacteria</taxon>
        <taxon>Bacillati</taxon>
        <taxon>Actinomycetota</taxon>
        <taxon>Actinomycetes</taxon>
        <taxon>Mycobacteriales</taxon>
        <taxon>Corynebacteriaceae</taxon>
        <taxon>Corynebacterium</taxon>
    </lineage>
</organism>
<protein>
    <submittedName>
        <fullName evidence="3">Z1 domain-containing protein</fullName>
    </submittedName>
</protein>
<feature type="domain" description="Putative endonuclease Z1" evidence="2">
    <location>
        <begin position="388"/>
        <end position="610"/>
    </location>
</feature>
<comment type="caution">
    <text evidence="3">The sequence shown here is derived from an EMBL/GenBank/DDBJ whole genome shotgun (WGS) entry which is preliminary data.</text>
</comment>
<dbReference type="Proteomes" id="UP001081709">
    <property type="component" value="Unassembled WGS sequence"/>
</dbReference>
<name>A0ABT3WQK9_9CORY</name>
<evidence type="ECO:0000313" key="3">
    <source>
        <dbReference type="EMBL" id="MCX7444507.1"/>
    </source>
</evidence>
<accession>A0ABT3WQK9</accession>
<keyword evidence="1" id="KW-0175">Coiled coil</keyword>
<gene>
    <name evidence="3" type="ORF">OS125_04500</name>
</gene>
<evidence type="ECO:0000256" key="1">
    <source>
        <dbReference type="SAM" id="Coils"/>
    </source>
</evidence>
<dbReference type="InterPro" id="IPR018310">
    <property type="entry name" value="Put_endonuclease_Z1-dom"/>
</dbReference>
<reference evidence="3" key="1">
    <citation type="submission" date="2022-11" db="EMBL/GenBank/DDBJ databases">
        <title>Corynebacterium sp. isolated from Penguins.</title>
        <authorList>
            <person name="Sedlar K."/>
            <person name="Svec P."/>
        </authorList>
    </citation>
    <scope>NUCLEOTIDE SEQUENCE</scope>
    <source>
        <strain evidence="3">P7003</strain>
    </source>
</reference>
<evidence type="ECO:0000313" key="4">
    <source>
        <dbReference type="Proteomes" id="UP001081709"/>
    </source>
</evidence>
<evidence type="ECO:0000259" key="2">
    <source>
        <dbReference type="Pfam" id="PF10593"/>
    </source>
</evidence>
<sequence length="907" mass="102453">MADELDQETLADIEQMIRDWRALGRSLEWIENNLQKPTYNIDEAHRSQALINHRMKNLFSAEAYIQDSTFRNERITSEGIWYSPEVCGDTYWAPVRELIRRDIGDEALEEVDRSSTAIVNSIDCPRGEKVDSRGLVVGYVQSGKTTNFLSVIAKAADAGYRFIIVLSGMTDALREQTQQRFEEKLLAPNGDKWRRMTHPNCDFGASKDDEYQNAAFDLSQPDGRYIAVVKKNGHVLKRLNRFLRSGGVHTAQCPILVIDDESDQASINVSKQQKAEISTINGQIRSLLENKKVAYIAYTATPFANILVNPNDVDDIYPRDFITVLNKPKGYFGAEDLFGREALSHENYEENDGKDMIRIIPDDEAKALKPSSKKGAESEPWRPEVPDSLTDAIRWFIMASAARRVRGQRHKHSSMLIHTAMRTEEHEITAALVEDELRGLRAELTEETARAHWEGQWEDECSRVPSSDFPELEKVRFADIAPLISEVLDDTKVVIDNSRSDRRLEYSDDTPETVIAIGGNTLARGLTLEGLLSSYFLRNASAYDTLLQMGRWFGFRNGYQDLPRVWLTSDLSVWFRDLALVEADLRMEMQRYVEDGITPLEFQARIRVHPSLEVTSRAKAQNMRKAKVSYSGSKPQSILFNHNDREWLKNNIDATRNLVASIREGASVLLGNGPLDNGSYVYRGVDTDDIIAFLRSYRFHENSTLGRDASGKLINYILDEVAEGSITSWNVSFFGRRTTTDTGTIDLGLPGELQMISRARMREGNPAYANIKSLTSPFDRINDTTADNEIRETLIKSSTERNKSRERKLLEIHDDHAGMGIGHLAVYAIDRNSVPQRSSGNGNRVREPLNAVDDMIGVCIFFPESSRTNSAVDYVCTVTPDDEILAAYQTQEEELRAVTEKESGGEL</sequence>
<dbReference type="EMBL" id="JAPMKV010000002">
    <property type="protein sequence ID" value="MCX7444507.1"/>
    <property type="molecule type" value="Genomic_DNA"/>
</dbReference>
<proteinExistence type="predicted"/>